<evidence type="ECO:0000259" key="4">
    <source>
        <dbReference type="Pfam" id="PF06276"/>
    </source>
</evidence>
<dbReference type="PATRIC" id="fig|1300222.3.peg.2743"/>
<evidence type="ECO:0000256" key="2">
    <source>
        <dbReference type="ARBA" id="ARBA00007832"/>
    </source>
</evidence>
<dbReference type="EMBL" id="APBN01000004">
    <property type="protein sequence ID" value="EMT52598.1"/>
    <property type="molecule type" value="Genomic_DNA"/>
</dbReference>
<comment type="pathway">
    <text evidence="1">Siderophore biosynthesis.</text>
</comment>
<gene>
    <name evidence="5" type="ORF">I532_13114</name>
</gene>
<dbReference type="InterPro" id="IPR007310">
    <property type="entry name" value="Aerobactin_biosyn_IucA/IucC_N"/>
</dbReference>
<dbReference type="GO" id="GO:0016881">
    <property type="term" value="F:acid-amino acid ligase activity"/>
    <property type="evidence" value="ECO:0007669"/>
    <property type="project" value="UniProtKB-ARBA"/>
</dbReference>
<dbReference type="Gene3D" id="1.10.510.40">
    <property type="match status" value="1"/>
</dbReference>
<evidence type="ECO:0000256" key="1">
    <source>
        <dbReference type="ARBA" id="ARBA00004924"/>
    </source>
</evidence>
<dbReference type="PANTHER" id="PTHR34384">
    <property type="entry name" value="L-2,3-DIAMINOPROPANOATE--CITRATE LIGASE"/>
    <property type="match status" value="1"/>
</dbReference>
<dbReference type="OrthoDB" id="495728at2"/>
<dbReference type="PANTHER" id="PTHR34384:SF6">
    <property type="entry name" value="STAPHYLOFERRIN B SYNTHASE"/>
    <property type="match status" value="1"/>
</dbReference>
<name>M8DGL9_9BACL</name>
<sequence length="616" mass="69774">MENVMSKSFDPALPMQDWEAALRSPEYAKVRRRIFRQIVESLIYEELVEEKSLALPDGERGFVLEGRTRTGKPVQYLCRGQRKLSYARVRLTAAPIMRRVDGNETEAVCLATFLEEIGPTAKEEPKQLEGFLKEIRQTLLHDTHAKFLQTKRPPASPAHSYAELEGDILDGHPYHPCYKSRIGFSPADNAAYGPDFKPLFKLFWVAVHKQRAVVSSSAGLDVEEFLRSELGEALYRTFAEQIRSRGYDPKEYALVPVHPWQWERKVADAFFEQIGSGQLLLLGEGTDAYSPQQSIRTLTNRTSPGKAYVKVSLGIQNTSASRILGHHHVENAAIVSDWLESIRKSDPYLRDELRVVLLQEVLGVHFSDPDLPEAVQREMYGSLGAIWRENVSLYLDSDESAVPFTALCHIGADGIPFIDAWVQTYGLPAWLKRVLEASILPLVHFMYAHGIALESHAQNMVLLHRNGMPTRVALRDFPGGIRYYTGELADKASQPHLKAPPAFHSNVISSMATEQASEVTDFLHDAFFHINLSEFAMFLEEQYGFSEYTFWAMAAEIILAYQKQFPQLRELFAKLDLFQENVLVGQLTIRRLCGETLYREHAVPNPLHSALKELMV</sequence>
<keyword evidence="6" id="KW-1185">Reference proteome</keyword>
<dbReference type="InterPro" id="IPR037455">
    <property type="entry name" value="LucA/IucC-like"/>
</dbReference>
<feature type="domain" description="Aerobactin siderophore biosynthesis IucA/IucC-like C-terminal" evidence="4">
    <location>
        <begin position="429"/>
        <end position="585"/>
    </location>
</feature>
<dbReference type="Gene3D" id="6.10.250.3370">
    <property type="match status" value="1"/>
</dbReference>
<feature type="domain" description="Aerobactin siderophore biosynthesis IucA/IucC N-terminal" evidence="3">
    <location>
        <begin position="160"/>
        <end position="409"/>
    </location>
</feature>
<comment type="caution">
    <text evidence="5">The sequence shown here is derived from an EMBL/GenBank/DDBJ whole genome shotgun (WGS) entry which is preliminary data.</text>
</comment>
<dbReference type="Gene3D" id="3.30.310.280">
    <property type="match status" value="1"/>
</dbReference>
<dbReference type="STRING" id="1300222.I532_13114"/>
<organism evidence="5 6">
    <name type="scientific">Brevibacillus borstelensis AK1</name>
    <dbReference type="NCBI Taxonomy" id="1300222"/>
    <lineage>
        <taxon>Bacteria</taxon>
        <taxon>Bacillati</taxon>
        <taxon>Bacillota</taxon>
        <taxon>Bacilli</taxon>
        <taxon>Bacillales</taxon>
        <taxon>Paenibacillaceae</taxon>
        <taxon>Brevibacillus</taxon>
    </lineage>
</organism>
<dbReference type="Pfam" id="PF04183">
    <property type="entry name" value="IucA_IucC"/>
    <property type="match status" value="1"/>
</dbReference>
<dbReference type="AlphaFoldDB" id="M8DGL9"/>
<dbReference type="Proteomes" id="UP000012081">
    <property type="component" value="Unassembled WGS sequence"/>
</dbReference>
<proteinExistence type="inferred from homology"/>
<dbReference type="InterPro" id="IPR022770">
    <property type="entry name" value="IucA/IucC-like_C"/>
</dbReference>
<evidence type="ECO:0000313" key="6">
    <source>
        <dbReference type="Proteomes" id="UP000012081"/>
    </source>
</evidence>
<dbReference type="GO" id="GO:0019290">
    <property type="term" value="P:siderophore biosynthetic process"/>
    <property type="evidence" value="ECO:0007669"/>
    <property type="project" value="InterPro"/>
</dbReference>
<protein>
    <submittedName>
        <fullName evidence="5">IucA/IucC family protein</fullName>
    </submittedName>
</protein>
<evidence type="ECO:0000313" key="5">
    <source>
        <dbReference type="EMBL" id="EMT52598.1"/>
    </source>
</evidence>
<dbReference type="Pfam" id="PF06276">
    <property type="entry name" value="FhuF"/>
    <property type="match status" value="1"/>
</dbReference>
<reference evidence="5 6" key="1">
    <citation type="submission" date="2013-03" db="EMBL/GenBank/DDBJ databases">
        <title>Assembly of a new bacterial strain Brevibacillus borstelensis AK1.</title>
        <authorList>
            <person name="Rajan I."/>
            <person name="PoliReddy D."/>
            <person name="Sugumar T."/>
            <person name="Rathinam K."/>
            <person name="Alqarawi S."/>
            <person name="Khalil A.B."/>
            <person name="Sivakumar N."/>
        </authorList>
    </citation>
    <scope>NUCLEOTIDE SEQUENCE [LARGE SCALE GENOMIC DNA]</scope>
    <source>
        <strain evidence="5 6">AK1</strain>
    </source>
</reference>
<accession>M8DGL9</accession>
<evidence type="ECO:0000259" key="3">
    <source>
        <dbReference type="Pfam" id="PF04183"/>
    </source>
</evidence>
<dbReference type="RefSeq" id="WP_003388744.1">
    <property type="nucleotide sequence ID" value="NZ_APBN01000004.1"/>
</dbReference>
<comment type="similarity">
    <text evidence="2">Belongs to the IucA/IucC family.</text>
</comment>